<dbReference type="Proteomes" id="UP000009875">
    <property type="component" value="Unassembled WGS sequence"/>
</dbReference>
<dbReference type="Gene3D" id="2.30.22.10">
    <property type="entry name" value="Head domain of nucleotide exchange factor GrpE"/>
    <property type="match status" value="1"/>
</dbReference>
<sequence>MSHEEENVNQEESVASSEDKTEDQNQDEGLDQDSDLASSDQGQDEGLDSRIEELEAEKEDLEEKVLRLQAEIQNLQRRHAKNREELQRFRAQDLAKDVLPSIDNLERALQIEVQDESGQNLKKGLEMVKDSLLQALANNQIEVIDPTGEDFDPNFHEAYAQVPGQEGQESNQVAEVFEKGYKLHDRVLRPAKVTVVE</sequence>
<dbReference type="Gene3D" id="3.90.20.20">
    <property type="match status" value="1"/>
</dbReference>
<gene>
    <name evidence="10" type="primary">grpE</name>
    <name evidence="13" type="ORF">HMPREF9698_00320</name>
</gene>
<comment type="caution">
    <text evidence="13">The sequence shown here is derived from an EMBL/GenBank/DDBJ whole genome shotgun (WGS) entry which is preliminary data.</text>
</comment>
<dbReference type="Pfam" id="PF01025">
    <property type="entry name" value="GrpE"/>
    <property type="match status" value="1"/>
</dbReference>
<dbReference type="InterPro" id="IPR013805">
    <property type="entry name" value="GrpE_CC"/>
</dbReference>
<organism evidence="13 14">
    <name type="scientific">Alloiococcus otitis ATCC 51267</name>
    <dbReference type="NCBI Taxonomy" id="883081"/>
    <lineage>
        <taxon>Bacteria</taxon>
        <taxon>Bacillati</taxon>
        <taxon>Bacillota</taxon>
        <taxon>Bacilli</taxon>
        <taxon>Lactobacillales</taxon>
        <taxon>Carnobacteriaceae</taxon>
        <taxon>Alloiococcus</taxon>
    </lineage>
</organism>
<evidence type="ECO:0000256" key="8">
    <source>
        <dbReference type="ARBA" id="ARBA00072274"/>
    </source>
</evidence>
<dbReference type="SUPFAM" id="SSF51064">
    <property type="entry name" value="Head domain of nucleotide exchange factor GrpE"/>
    <property type="match status" value="1"/>
</dbReference>
<dbReference type="GO" id="GO:0051082">
    <property type="term" value="F:unfolded protein binding"/>
    <property type="evidence" value="ECO:0007669"/>
    <property type="project" value="TreeGrafter"/>
</dbReference>
<comment type="similarity">
    <text evidence="2 10 11">Belongs to the GrpE family.</text>
</comment>
<dbReference type="EMBL" id="AGXA01000004">
    <property type="protein sequence ID" value="EKU94288.1"/>
    <property type="molecule type" value="Genomic_DNA"/>
</dbReference>
<evidence type="ECO:0000256" key="9">
    <source>
        <dbReference type="ARBA" id="ARBA00076414"/>
    </source>
</evidence>
<name>K9EC77_9LACT</name>
<evidence type="ECO:0000313" key="14">
    <source>
        <dbReference type="Proteomes" id="UP000009875"/>
    </source>
</evidence>
<evidence type="ECO:0000256" key="4">
    <source>
        <dbReference type="ARBA" id="ARBA00022490"/>
    </source>
</evidence>
<protein>
    <recommendedName>
        <fullName evidence="8 10">Protein GrpE</fullName>
    </recommendedName>
    <alternativeName>
        <fullName evidence="9 10">HSP-70 cofactor</fullName>
    </alternativeName>
</protein>
<dbReference type="GO" id="GO:0042803">
    <property type="term" value="F:protein homodimerization activity"/>
    <property type="evidence" value="ECO:0007669"/>
    <property type="project" value="InterPro"/>
</dbReference>
<dbReference type="RefSeq" id="WP_003776674.1">
    <property type="nucleotide sequence ID" value="NZ_JH992957.1"/>
</dbReference>
<evidence type="ECO:0000256" key="11">
    <source>
        <dbReference type="RuleBase" id="RU004478"/>
    </source>
</evidence>
<evidence type="ECO:0000256" key="2">
    <source>
        <dbReference type="ARBA" id="ARBA00009054"/>
    </source>
</evidence>
<keyword evidence="14" id="KW-1185">Reference proteome</keyword>
<dbReference type="CDD" id="cd00446">
    <property type="entry name" value="GrpE"/>
    <property type="match status" value="1"/>
</dbReference>
<dbReference type="HOGENOM" id="CLU_057217_6_3_9"/>
<evidence type="ECO:0000256" key="10">
    <source>
        <dbReference type="HAMAP-Rule" id="MF_01151"/>
    </source>
</evidence>
<evidence type="ECO:0000256" key="6">
    <source>
        <dbReference type="ARBA" id="ARBA00023186"/>
    </source>
</evidence>
<accession>K9EC77</accession>
<keyword evidence="4 10" id="KW-0963">Cytoplasm</keyword>
<feature type="region of interest" description="Disordered" evidence="12">
    <location>
        <begin position="1"/>
        <end position="60"/>
    </location>
</feature>
<evidence type="ECO:0000313" key="13">
    <source>
        <dbReference type="EMBL" id="EKU94288.1"/>
    </source>
</evidence>
<dbReference type="AlphaFoldDB" id="K9EC77"/>
<comment type="subunit">
    <text evidence="3 10">Homodimer.</text>
</comment>
<dbReference type="PRINTS" id="PR00773">
    <property type="entry name" value="GRPEPROTEIN"/>
</dbReference>
<dbReference type="STRING" id="883081.HMPREF9698_00320"/>
<dbReference type="PATRIC" id="fig|883081.3.peg.322"/>
<dbReference type="FunFam" id="2.30.22.10:FF:000001">
    <property type="entry name" value="Protein GrpE"/>
    <property type="match status" value="1"/>
</dbReference>
<proteinExistence type="inferred from homology"/>
<evidence type="ECO:0000256" key="5">
    <source>
        <dbReference type="ARBA" id="ARBA00023016"/>
    </source>
</evidence>
<dbReference type="eggNOG" id="COG0576">
    <property type="taxonomic scope" value="Bacteria"/>
</dbReference>
<dbReference type="HAMAP" id="MF_01151">
    <property type="entry name" value="GrpE"/>
    <property type="match status" value="1"/>
</dbReference>
<keyword evidence="5 10" id="KW-0346">Stress response</keyword>
<evidence type="ECO:0000256" key="3">
    <source>
        <dbReference type="ARBA" id="ARBA00011738"/>
    </source>
</evidence>
<dbReference type="GO" id="GO:0051087">
    <property type="term" value="F:protein-folding chaperone binding"/>
    <property type="evidence" value="ECO:0007669"/>
    <property type="project" value="InterPro"/>
</dbReference>
<feature type="compositionally biased region" description="Acidic residues" evidence="12">
    <location>
        <begin position="24"/>
        <end position="34"/>
    </location>
</feature>
<evidence type="ECO:0000256" key="1">
    <source>
        <dbReference type="ARBA" id="ARBA00004496"/>
    </source>
</evidence>
<evidence type="ECO:0000256" key="7">
    <source>
        <dbReference type="ARBA" id="ARBA00053401"/>
    </source>
</evidence>
<keyword evidence="6 10" id="KW-0143">Chaperone</keyword>
<dbReference type="NCBIfam" id="NF010738">
    <property type="entry name" value="PRK14140.1"/>
    <property type="match status" value="1"/>
</dbReference>
<dbReference type="PANTHER" id="PTHR21237:SF23">
    <property type="entry name" value="GRPE PROTEIN HOMOLOG, MITOCHONDRIAL"/>
    <property type="match status" value="1"/>
</dbReference>
<evidence type="ECO:0000256" key="12">
    <source>
        <dbReference type="SAM" id="MobiDB-lite"/>
    </source>
</evidence>
<comment type="function">
    <text evidence="7 10">Participates actively in the response to hyperosmotic and heat shock by preventing the aggregation of stress-denatured proteins, in association with DnaK and GrpE. It is the nucleotide exchange factor for DnaK and may function as a thermosensor. Unfolded proteins bind initially to DnaJ; upon interaction with the DnaJ-bound protein, DnaK hydrolyzes its bound ATP, resulting in the formation of a stable complex. GrpE releases ADP from DnaK; ATP binding to DnaK triggers the release of the substrate protein, thus completing the reaction cycle. Several rounds of ATP-dependent interactions between DnaJ, DnaK and GrpE are required for fully efficient folding.</text>
</comment>
<dbReference type="InterPro" id="IPR000740">
    <property type="entry name" value="GrpE"/>
</dbReference>
<dbReference type="PANTHER" id="PTHR21237">
    <property type="entry name" value="GRPE PROTEIN"/>
    <property type="match status" value="1"/>
</dbReference>
<comment type="subcellular location">
    <subcellularLocation>
        <location evidence="1 10">Cytoplasm</location>
    </subcellularLocation>
</comment>
<dbReference type="GO" id="GO:0000774">
    <property type="term" value="F:adenyl-nucleotide exchange factor activity"/>
    <property type="evidence" value="ECO:0007669"/>
    <property type="project" value="InterPro"/>
</dbReference>
<dbReference type="SUPFAM" id="SSF58014">
    <property type="entry name" value="Coiled-coil domain of nucleotide exchange factor GrpE"/>
    <property type="match status" value="1"/>
</dbReference>
<dbReference type="GO" id="GO:0005737">
    <property type="term" value="C:cytoplasm"/>
    <property type="evidence" value="ECO:0007669"/>
    <property type="project" value="UniProtKB-SubCell"/>
</dbReference>
<dbReference type="GO" id="GO:0006457">
    <property type="term" value="P:protein folding"/>
    <property type="evidence" value="ECO:0007669"/>
    <property type="project" value="InterPro"/>
</dbReference>
<reference evidence="13 14" key="1">
    <citation type="submission" date="2012-09" db="EMBL/GenBank/DDBJ databases">
        <title>The Genome Sequence of Alloiococcus otitis ATCC 51267.</title>
        <authorList>
            <consortium name="The Broad Institute Genome Sequencing Platform"/>
            <person name="Earl A."/>
            <person name="Ward D."/>
            <person name="Feldgarden M."/>
            <person name="Gevers D."/>
            <person name="Huys G."/>
            <person name="Walker B."/>
            <person name="Young S.K."/>
            <person name="Zeng Q."/>
            <person name="Gargeya S."/>
            <person name="Fitzgerald M."/>
            <person name="Haas B."/>
            <person name="Abouelleil A."/>
            <person name="Alvarado L."/>
            <person name="Arachchi H.M."/>
            <person name="Berlin A.M."/>
            <person name="Chapman S.B."/>
            <person name="Goldberg J."/>
            <person name="Griggs A."/>
            <person name="Gujja S."/>
            <person name="Hansen M."/>
            <person name="Howarth C."/>
            <person name="Imamovic A."/>
            <person name="Larimer J."/>
            <person name="McCowen C."/>
            <person name="Montmayeur A."/>
            <person name="Murphy C."/>
            <person name="Neiman D."/>
            <person name="Pearson M."/>
            <person name="Priest M."/>
            <person name="Roberts A."/>
            <person name="Saif S."/>
            <person name="Shea T."/>
            <person name="Sisk P."/>
            <person name="Sykes S."/>
            <person name="Wortman J."/>
            <person name="Nusbaum C."/>
            <person name="Birren B."/>
        </authorList>
    </citation>
    <scope>NUCLEOTIDE SEQUENCE [LARGE SCALE GENOMIC DNA]</scope>
    <source>
        <strain evidence="13 14">ATCC 51267</strain>
    </source>
</reference>
<dbReference type="InterPro" id="IPR009012">
    <property type="entry name" value="GrpE_head"/>
</dbReference>